<comment type="caution">
    <text evidence="2">The sequence shown here is derived from an EMBL/GenBank/DDBJ whole genome shotgun (WGS) entry which is preliminary data.</text>
</comment>
<feature type="compositionally biased region" description="Low complexity" evidence="1">
    <location>
        <begin position="1"/>
        <end position="16"/>
    </location>
</feature>
<protein>
    <submittedName>
        <fullName evidence="2">Uncharacterized protein</fullName>
    </submittedName>
</protein>
<gene>
    <name evidence="2" type="ORF">HGRIS_001277</name>
</gene>
<dbReference type="Proteomes" id="UP001556367">
    <property type="component" value="Unassembled WGS sequence"/>
</dbReference>
<feature type="compositionally biased region" description="Acidic residues" evidence="1">
    <location>
        <begin position="92"/>
        <end position="102"/>
    </location>
</feature>
<proteinExistence type="predicted"/>
<feature type="compositionally biased region" description="Polar residues" evidence="1">
    <location>
        <begin position="129"/>
        <end position="142"/>
    </location>
</feature>
<evidence type="ECO:0000313" key="3">
    <source>
        <dbReference type="Proteomes" id="UP001556367"/>
    </source>
</evidence>
<feature type="compositionally biased region" description="Polar residues" evidence="1">
    <location>
        <begin position="163"/>
        <end position="172"/>
    </location>
</feature>
<evidence type="ECO:0000313" key="2">
    <source>
        <dbReference type="EMBL" id="KAL0957484.1"/>
    </source>
</evidence>
<feature type="compositionally biased region" description="Low complexity" evidence="1">
    <location>
        <begin position="80"/>
        <end position="91"/>
    </location>
</feature>
<organism evidence="2 3">
    <name type="scientific">Hohenbuehelia grisea</name>
    <dbReference type="NCBI Taxonomy" id="104357"/>
    <lineage>
        <taxon>Eukaryota</taxon>
        <taxon>Fungi</taxon>
        <taxon>Dikarya</taxon>
        <taxon>Basidiomycota</taxon>
        <taxon>Agaricomycotina</taxon>
        <taxon>Agaricomycetes</taxon>
        <taxon>Agaricomycetidae</taxon>
        <taxon>Agaricales</taxon>
        <taxon>Pleurotineae</taxon>
        <taxon>Pleurotaceae</taxon>
        <taxon>Hohenbuehelia</taxon>
    </lineage>
</organism>
<feature type="region of interest" description="Disordered" evidence="1">
    <location>
        <begin position="1"/>
        <end position="172"/>
    </location>
</feature>
<evidence type="ECO:0000256" key="1">
    <source>
        <dbReference type="SAM" id="MobiDB-lite"/>
    </source>
</evidence>
<feature type="compositionally biased region" description="Polar residues" evidence="1">
    <location>
        <begin position="105"/>
        <end position="118"/>
    </location>
</feature>
<keyword evidence="3" id="KW-1185">Reference proteome</keyword>
<accession>A0ABR3JNV4</accession>
<reference evidence="3" key="1">
    <citation type="submission" date="2024-06" db="EMBL/GenBank/DDBJ databases">
        <title>Multi-omics analyses provide insights into the biosynthesis of the anticancer antibiotic pleurotin in Hohenbuehelia grisea.</title>
        <authorList>
            <person name="Weaver J.A."/>
            <person name="Alberti F."/>
        </authorList>
    </citation>
    <scope>NUCLEOTIDE SEQUENCE [LARGE SCALE GENOMIC DNA]</scope>
    <source>
        <strain evidence="3">T-177</strain>
    </source>
</reference>
<name>A0ABR3JNV4_9AGAR</name>
<sequence>MSQESGEIGSGSSAISLKDDEWPGDVKMASPHEFVRSEAQSGVFPQPASTSDPGPEDGQEDSSASYSTREFPRSEVRSGVSPQAASVSASQPEDEHEEEEDCYSIASSRSREFAQSNQQEEDGEDDSIAFTQARKSAESEAQSGVFPQPASTSDPGPEDGQEDSSASYSTIQQGSFLDQRYGAAFLLRQHQLALPSQKMSMKMKKTAAA</sequence>
<dbReference type="EMBL" id="JASNQZ010000005">
    <property type="protein sequence ID" value="KAL0957484.1"/>
    <property type="molecule type" value="Genomic_DNA"/>
</dbReference>